<dbReference type="KEGG" id="cvr:CHLNCDRAFT_14802"/>
<dbReference type="GO" id="GO:0007034">
    <property type="term" value="P:vacuolar transport"/>
    <property type="evidence" value="ECO:0007669"/>
    <property type="project" value="TreeGrafter"/>
</dbReference>
<dbReference type="GO" id="GO:0005794">
    <property type="term" value="C:Golgi apparatus"/>
    <property type="evidence" value="ECO:0007669"/>
    <property type="project" value="TreeGrafter"/>
</dbReference>
<dbReference type="InterPro" id="IPR039272">
    <property type="entry name" value="CLEC16A/TT9"/>
</dbReference>
<evidence type="ECO:0000259" key="2">
    <source>
        <dbReference type="Pfam" id="PF09758"/>
    </source>
</evidence>
<dbReference type="eggNOG" id="KOG2219">
    <property type="taxonomic scope" value="Eukaryota"/>
</dbReference>
<gene>
    <name evidence="3" type="ORF">CHLNCDRAFT_14802</name>
</gene>
<dbReference type="GO" id="GO:0005770">
    <property type="term" value="C:late endosome"/>
    <property type="evidence" value="ECO:0007669"/>
    <property type="project" value="TreeGrafter"/>
</dbReference>
<dbReference type="GeneID" id="17357777"/>
<organism evidence="4">
    <name type="scientific">Chlorella variabilis</name>
    <name type="common">Green alga</name>
    <dbReference type="NCBI Taxonomy" id="554065"/>
    <lineage>
        <taxon>Eukaryota</taxon>
        <taxon>Viridiplantae</taxon>
        <taxon>Chlorophyta</taxon>
        <taxon>core chlorophytes</taxon>
        <taxon>Trebouxiophyceae</taxon>
        <taxon>Chlorellales</taxon>
        <taxon>Chlorellaceae</taxon>
        <taxon>Chlorella clade</taxon>
        <taxon>Chlorella</taxon>
    </lineage>
</organism>
<dbReference type="OMA" id="FIMKRTW"/>
<feature type="non-terminal residue" evidence="3">
    <location>
        <position position="1"/>
    </location>
</feature>
<dbReference type="PANTHER" id="PTHR21481:SF0">
    <property type="entry name" value="PROTEIN CLEC16A"/>
    <property type="match status" value="1"/>
</dbReference>
<feature type="domain" description="FPL" evidence="2">
    <location>
        <begin position="1"/>
        <end position="116"/>
    </location>
</feature>
<dbReference type="Pfam" id="PF09758">
    <property type="entry name" value="FPL"/>
    <property type="match status" value="1"/>
</dbReference>
<name>E1Z8C3_CHLVA</name>
<evidence type="ECO:0000313" key="4">
    <source>
        <dbReference type="Proteomes" id="UP000008141"/>
    </source>
</evidence>
<feature type="non-terminal residue" evidence="3">
    <location>
        <position position="118"/>
    </location>
</feature>
<dbReference type="OrthoDB" id="294052at2759"/>
<reference evidence="3 4" key="1">
    <citation type="journal article" date="2010" name="Plant Cell">
        <title>The Chlorella variabilis NC64A genome reveals adaptation to photosymbiosis, coevolution with viruses, and cryptic sex.</title>
        <authorList>
            <person name="Blanc G."/>
            <person name="Duncan G."/>
            <person name="Agarkova I."/>
            <person name="Borodovsky M."/>
            <person name="Gurnon J."/>
            <person name="Kuo A."/>
            <person name="Lindquist E."/>
            <person name="Lucas S."/>
            <person name="Pangilinan J."/>
            <person name="Polle J."/>
            <person name="Salamov A."/>
            <person name="Terry A."/>
            <person name="Yamada T."/>
            <person name="Dunigan D.D."/>
            <person name="Grigoriev I.V."/>
            <person name="Claverie J.M."/>
            <person name="Van Etten J.L."/>
        </authorList>
    </citation>
    <scope>NUCLEOTIDE SEQUENCE [LARGE SCALE GENOMIC DNA]</scope>
    <source>
        <strain evidence="3 4">NC64A</strain>
    </source>
</reference>
<sequence>VQVLQTLSILIQNLRNQQTVYYLFSNNHINEIVSMRFDFEDDEVLGYYVNLLKAISLKLNEVTVQFFFQAGGPRPGSSPATPRPASFPLYTESIKFVNHRDPMVRTAVKTLTLNVYGI</sequence>
<evidence type="ECO:0000256" key="1">
    <source>
        <dbReference type="ARBA" id="ARBA00023006"/>
    </source>
</evidence>
<dbReference type="EMBL" id="GL433838">
    <property type="protein sequence ID" value="EFN58069.1"/>
    <property type="molecule type" value="Genomic_DNA"/>
</dbReference>
<keyword evidence="4" id="KW-1185">Reference proteome</keyword>
<dbReference type="GO" id="GO:1901096">
    <property type="term" value="P:regulation of autophagosome maturation"/>
    <property type="evidence" value="ECO:0007669"/>
    <property type="project" value="TreeGrafter"/>
</dbReference>
<keyword evidence="1" id="KW-0072">Autophagy</keyword>
<dbReference type="PANTHER" id="PTHR21481">
    <property type="entry name" value="PROTEIN CLEC16A"/>
    <property type="match status" value="1"/>
</dbReference>
<dbReference type="GO" id="GO:0016197">
    <property type="term" value="P:endosomal transport"/>
    <property type="evidence" value="ECO:0007669"/>
    <property type="project" value="TreeGrafter"/>
</dbReference>
<dbReference type="STRING" id="554065.E1Z8C3"/>
<accession>E1Z8C3</accession>
<dbReference type="AlphaFoldDB" id="E1Z8C3"/>
<dbReference type="InterPro" id="IPR019155">
    <property type="entry name" value="CLEC16A/TT9_N"/>
</dbReference>
<dbReference type="RefSeq" id="XP_005850171.1">
    <property type="nucleotide sequence ID" value="XM_005850109.1"/>
</dbReference>
<dbReference type="GO" id="GO:0006914">
    <property type="term" value="P:autophagy"/>
    <property type="evidence" value="ECO:0007669"/>
    <property type="project" value="UniProtKB-KW"/>
</dbReference>
<dbReference type="InParanoid" id="E1Z8C3"/>
<dbReference type="Proteomes" id="UP000008141">
    <property type="component" value="Unassembled WGS sequence"/>
</dbReference>
<proteinExistence type="predicted"/>
<protein>
    <recommendedName>
        <fullName evidence="2">FPL domain-containing protein</fullName>
    </recommendedName>
</protein>
<evidence type="ECO:0000313" key="3">
    <source>
        <dbReference type="EMBL" id="EFN58069.1"/>
    </source>
</evidence>